<dbReference type="InterPro" id="IPR015421">
    <property type="entry name" value="PyrdxlP-dep_Trfase_major"/>
</dbReference>
<evidence type="ECO:0000256" key="1">
    <source>
        <dbReference type="ARBA" id="ARBA00001933"/>
    </source>
</evidence>
<feature type="compositionally biased region" description="Polar residues" evidence="3">
    <location>
        <begin position="823"/>
        <end position="834"/>
    </location>
</feature>
<dbReference type="STRING" id="578462.A0A0L0SW81"/>
<feature type="region of interest" description="Disordered" evidence="3">
    <location>
        <begin position="381"/>
        <end position="414"/>
    </location>
</feature>
<proteinExistence type="predicted"/>
<evidence type="ECO:0000256" key="2">
    <source>
        <dbReference type="ARBA" id="ARBA00022898"/>
    </source>
</evidence>
<sequence>MQQISRANKRVPRAHADPKLLSMSINDMIKAHFAAPDPRTATDLFAGVPDRHPHLHVAHARPFFDQLTQLVNPDRSRWTNLYPHASTLALTRLRDLAFDRQPDTGARYSHFQHFIIMYILADAGSIALVDQYCTTYRVDPVLAHVPIALAAMDRADYETVRAHAYHVQAQHPAMAPFADTLIRALAVAGQRETARWLAPMIGYAMDLDLAIQVCLDLPRGPQELVDLAHDDEDLAAVIHAFGTPAPSPAHLAARRDALELASTARIAAAVRLLLDEMRLPASPAFAHAVFHVLVHHQLFVDAGVWAHVLARDPRYAAGRDVRTRIMEEVVRDRMWTDEASELEMKIAQADAAGPVPVAAEEVAMDHDMDRVHEQDVDMADADAEGGDHTTPRAASAAASTSTANTTPTPVVSTPGAAPSFGFAFGSSTPSTASTMRLPETASTVRTDAASAASAVENTPSRPARGGAARPRGPTPTAAAGSAWWLGGAPAAAVSTDESRSATPKTMSGLTPARMTPTPPLATRTPASRSAPRTPASRVSNTSTRRTPGSAGSASSRALFSASHALSTPIPNMPQTTQLMIRMNEHTSGTEAADSESHAIADEEEERAAEAQVEESEKTQRKMEELQRGIEAVMEEGRGVGERFGHAMSEASELGERVAEMQAHEEEDEHEEGHAEEENVEGHGEEDVPMDEAADAHDDVHEDVGVADAFSMPSPGPVPTLAPPPAPEQVQDDEDQDVDLQMIDMAPATPAPTTLTLPAAGPSPTAATAAAAAAPAPTSTPPAAVPAPPARSRTAPSTSGAASTPHRPRTVPSTAAATPVRPHTASSSITATPNRASIIATPNRASSTAPTPKLPTATSSASATPRLSTATSTPKLPTATPSGTVVARSRTVAETLRRERTFLGAVPGNLEAWLLLRSLRTVHLRVPAQAKTATQLATWLQSVATGAVPELEGTVTKVHHASVTYFDAVPDSDDPAAPAPSSVTRALFPTEQWSPVLSVELGSKAAARALPHLVSYGRSATSLGGVESLLEWRYQQDPKGVPDTLVRVSVGLEDFEDLKEDWTRALLAAKDVAEAVAAETDAE</sequence>
<dbReference type="GO" id="GO:0016846">
    <property type="term" value="F:carbon-sulfur lyase activity"/>
    <property type="evidence" value="ECO:0007669"/>
    <property type="project" value="TreeGrafter"/>
</dbReference>
<dbReference type="InterPro" id="IPR015424">
    <property type="entry name" value="PyrdxlP-dep_Trfase"/>
</dbReference>
<dbReference type="eggNOG" id="KOG0053">
    <property type="taxonomic scope" value="Eukaryota"/>
</dbReference>
<dbReference type="GO" id="GO:0030170">
    <property type="term" value="F:pyridoxal phosphate binding"/>
    <property type="evidence" value="ECO:0007669"/>
    <property type="project" value="InterPro"/>
</dbReference>
<dbReference type="SUPFAM" id="SSF53383">
    <property type="entry name" value="PLP-dependent transferases"/>
    <property type="match status" value="1"/>
</dbReference>
<reference evidence="4 5" key="1">
    <citation type="submission" date="2009-11" db="EMBL/GenBank/DDBJ databases">
        <title>Annotation of Allomyces macrogynus ATCC 38327.</title>
        <authorList>
            <consortium name="The Broad Institute Genome Sequencing Platform"/>
            <person name="Russ C."/>
            <person name="Cuomo C."/>
            <person name="Burger G."/>
            <person name="Gray M.W."/>
            <person name="Holland P.W.H."/>
            <person name="King N."/>
            <person name="Lang F.B.F."/>
            <person name="Roger A.J."/>
            <person name="Ruiz-Trillo I."/>
            <person name="Young S.K."/>
            <person name="Zeng Q."/>
            <person name="Gargeya S."/>
            <person name="Fitzgerald M."/>
            <person name="Haas B."/>
            <person name="Abouelleil A."/>
            <person name="Alvarado L."/>
            <person name="Arachchi H.M."/>
            <person name="Berlin A."/>
            <person name="Chapman S.B."/>
            <person name="Gearin G."/>
            <person name="Goldberg J."/>
            <person name="Griggs A."/>
            <person name="Gujja S."/>
            <person name="Hansen M."/>
            <person name="Heiman D."/>
            <person name="Howarth C."/>
            <person name="Larimer J."/>
            <person name="Lui A."/>
            <person name="MacDonald P.J.P."/>
            <person name="McCowen C."/>
            <person name="Montmayeur A."/>
            <person name="Murphy C."/>
            <person name="Neiman D."/>
            <person name="Pearson M."/>
            <person name="Priest M."/>
            <person name="Roberts A."/>
            <person name="Saif S."/>
            <person name="Shea T."/>
            <person name="Sisk P."/>
            <person name="Stolte C."/>
            <person name="Sykes S."/>
            <person name="Wortman J."/>
            <person name="Nusbaum C."/>
            <person name="Birren B."/>
        </authorList>
    </citation>
    <scope>NUCLEOTIDE SEQUENCE [LARGE SCALE GENOMIC DNA]</scope>
    <source>
        <strain evidence="4 5">ATCC 38327</strain>
    </source>
</reference>
<organism evidence="4 5">
    <name type="scientific">Allomyces macrogynus (strain ATCC 38327)</name>
    <name type="common">Allomyces javanicus var. macrogynus</name>
    <dbReference type="NCBI Taxonomy" id="578462"/>
    <lineage>
        <taxon>Eukaryota</taxon>
        <taxon>Fungi</taxon>
        <taxon>Fungi incertae sedis</taxon>
        <taxon>Blastocladiomycota</taxon>
        <taxon>Blastocladiomycetes</taxon>
        <taxon>Blastocladiales</taxon>
        <taxon>Blastocladiaceae</taxon>
        <taxon>Allomyces</taxon>
    </lineage>
</organism>
<feature type="compositionally biased region" description="Polar residues" evidence="3">
    <location>
        <begin position="536"/>
        <end position="557"/>
    </location>
</feature>
<feature type="compositionally biased region" description="Low complexity" evidence="3">
    <location>
        <begin position="458"/>
        <end position="492"/>
    </location>
</feature>
<keyword evidence="5" id="KW-1185">Reference proteome</keyword>
<evidence type="ECO:0000313" key="5">
    <source>
        <dbReference type="Proteomes" id="UP000054350"/>
    </source>
</evidence>
<evidence type="ECO:0000313" key="4">
    <source>
        <dbReference type="EMBL" id="KNE66833.1"/>
    </source>
</evidence>
<dbReference type="InterPro" id="IPR000277">
    <property type="entry name" value="Cys/Met-Metab_PyrdxlP-dep_enz"/>
</dbReference>
<keyword evidence="2" id="KW-0663">Pyridoxal phosphate</keyword>
<feature type="region of interest" description="Disordered" evidence="3">
    <location>
        <begin position="429"/>
        <end position="557"/>
    </location>
</feature>
<feature type="compositionally biased region" description="Basic and acidic residues" evidence="3">
    <location>
        <begin position="670"/>
        <end position="685"/>
    </location>
</feature>
<feature type="compositionally biased region" description="Polar residues" evidence="3">
    <location>
        <begin position="842"/>
        <end position="882"/>
    </location>
</feature>
<dbReference type="Gene3D" id="3.40.640.10">
    <property type="entry name" value="Type I PLP-dependent aspartate aminotransferase-like (Major domain)"/>
    <property type="match status" value="1"/>
</dbReference>
<feature type="compositionally biased region" description="Pro residues" evidence="3">
    <location>
        <begin position="713"/>
        <end position="726"/>
    </location>
</feature>
<feature type="compositionally biased region" description="Low complexity" evidence="3">
    <location>
        <begin position="756"/>
        <end position="776"/>
    </location>
</feature>
<feature type="region of interest" description="Disordered" evidence="3">
    <location>
        <begin position="756"/>
        <end position="883"/>
    </location>
</feature>
<dbReference type="GO" id="GO:0019346">
    <property type="term" value="P:transsulfuration"/>
    <property type="evidence" value="ECO:0007669"/>
    <property type="project" value="InterPro"/>
</dbReference>
<dbReference type="AlphaFoldDB" id="A0A0L0SW81"/>
<dbReference type="Gene3D" id="3.90.1150.10">
    <property type="entry name" value="Aspartate Aminotransferase, domain 1"/>
    <property type="match status" value="1"/>
</dbReference>
<feature type="region of interest" description="Disordered" evidence="3">
    <location>
        <begin position="586"/>
        <end position="622"/>
    </location>
</feature>
<accession>A0A0L0SW81</accession>
<dbReference type="InterPro" id="IPR015422">
    <property type="entry name" value="PyrdxlP-dep_Trfase_small"/>
</dbReference>
<evidence type="ECO:0000256" key="3">
    <source>
        <dbReference type="SAM" id="MobiDB-lite"/>
    </source>
</evidence>
<dbReference type="Pfam" id="PF01053">
    <property type="entry name" value="Cys_Met_Meta_PP"/>
    <property type="match status" value="1"/>
</dbReference>
<dbReference type="OrthoDB" id="3512640at2759"/>
<feature type="compositionally biased region" description="Pro residues" evidence="3">
    <location>
        <begin position="777"/>
        <end position="788"/>
    </location>
</feature>
<dbReference type="VEuPathDB" id="FungiDB:AMAG_19530"/>
<dbReference type="GO" id="GO:0005737">
    <property type="term" value="C:cytoplasm"/>
    <property type="evidence" value="ECO:0007669"/>
    <property type="project" value="TreeGrafter"/>
</dbReference>
<reference evidence="5" key="2">
    <citation type="submission" date="2009-11" db="EMBL/GenBank/DDBJ databases">
        <title>The Genome Sequence of Allomyces macrogynus strain ATCC 38327.</title>
        <authorList>
            <consortium name="The Broad Institute Genome Sequencing Platform"/>
            <person name="Russ C."/>
            <person name="Cuomo C."/>
            <person name="Shea T."/>
            <person name="Young S.K."/>
            <person name="Zeng Q."/>
            <person name="Koehrsen M."/>
            <person name="Haas B."/>
            <person name="Borodovsky M."/>
            <person name="Guigo R."/>
            <person name="Alvarado L."/>
            <person name="Berlin A."/>
            <person name="Borenstein D."/>
            <person name="Chen Z."/>
            <person name="Engels R."/>
            <person name="Freedman E."/>
            <person name="Gellesch M."/>
            <person name="Goldberg J."/>
            <person name="Griggs A."/>
            <person name="Gujja S."/>
            <person name="Heiman D."/>
            <person name="Hepburn T."/>
            <person name="Howarth C."/>
            <person name="Jen D."/>
            <person name="Larson L."/>
            <person name="Lewis B."/>
            <person name="Mehta T."/>
            <person name="Park D."/>
            <person name="Pearson M."/>
            <person name="Roberts A."/>
            <person name="Saif S."/>
            <person name="Shenoy N."/>
            <person name="Sisk P."/>
            <person name="Stolte C."/>
            <person name="Sykes S."/>
            <person name="Walk T."/>
            <person name="White J."/>
            <person name="Yandava C."/>
            <person name="Burger G."/>
            <person name="Gray M.W."/>
            <person name="Holland P.W.H."/>
            <person name="King N."/>
            <person name="Lang F.B.F."/>
            <person name="Roger A.J."/>
            <person name="Ruiz-Trillo I."/>
            <person name="Lander E."/>
            <person name="Nusbaum C."/>
        </authorList>
    </citation>
    <scope>NUCLEOTIDE SEQUENCE [LARGE SCALE GENOMIC DNA]</scope>
    <source>
        <strain evidence="5">ATCC 38327</strain>
    </source>
</reference>
<dbReference type="PANTHER" id="PTHR11808">
    <property type="entry name" value="TRANS-SULFURATION ENZYME FAMILY MEMBER"/>
    <property type="match status" value="1"/>
</dbReference>
<name>A0A0L0SW81_ALLM3</name>
<feature type="compositionally biased region" description="Low complexity" evidence="3">
    <location>
        <begin position="789"/>
        <end position="798"/>
    </location>
</feature>
<feature type="compositionally biased region" description="Polar residues" evidence="3">
    <location>
        <begin position="429"/>
        <end position="445"/>
    </location>
</feature>
<comment type="cofactor">
    <cofactor evidence="1">
        <name>pyridoxal 5'-phosphate</name>
        <dbReference type="ChEBI" id="CHEBI:597326"/>
    </cofactor>
</comment>
<feature type="compositionally biased region" description="Low complexity" evidence="3">
    <location>
        <begin position="509"/>
        <end position="526"/>
    </location>
</feature>
<dbReference type="EMBL" id="GG745351">
    <property type="protein sequence ID" value="KNE66833.1"/>
    <property type="molecule type" value="Genomic_DNA"/>
</dbReference>
<feature type="region of interest" description="Disordered" evidence="3">
    <location>
        <begin position="659"/>
        <end position="686"/>
    </location>
</feature>
<feature type="compositionally biased region" description="Low complexity" evidence="3">
    <location>
        <begin position="391"/>
        <end position="414"/>
    </location>
</feature>
<dbReference type="PANTHER" id="PTHR11808:SF35">
    <property type="entry name" value="CYSTATHIONINE GAMMA-SYNTHASE (AFU_ORTHOLOGUE AFUA_7G01590)"/>
    <property type="match status" value="1"/>
</dbReference>
<feature type="region of interest" description="Disordered" evidence="3">
    <location>
        <begin position="706"/>
        <end position="732"/>
    </location>
</feature>
<dbReference type="Proteomes" id="UP000054350">
    <property type="component" value="Unassembled WGS sequence"/>
</dbReference>
<dbReference type="OMA" id="HETSICG"/>
<gene>
    <name evidence="4" type="ORF">AMAG_19530</name>
</gene>
<protein>
    <submittedName>
        <fullName evidence="4">Uncharacterized protein</fullName>
    </submittedName>
</protein>